<evidence type="ECO:0000313" key="3">
    <source>
        <dbReference type="Proteomes" id="UP000266841"/>
    </source>
</evidence>
<dbReference type="PANTHER" id="PTHR11685">
    <property type="entry name" value="RBR FAMILY RING FINGER AND IBR DOMAIN-CONTAINING"/>
    <property type="match status" value="1"/>
</dbReference>
<dbReference type="SUPFAM" id="SSF57850">
    <property type="entry name" value="RING/U-box"/>
    <property type="match status" value="1"/>
</dbReference>
<feature type="region of interest" description="Disordered" evidence="1">
    <location>
        <begin position="1"/>
        <end position="76"/>
    </location>
</feature>
<dbReference type="AlphaFoldDB" id="K0SL30"/>
<dbReference type="CDD" id="cd20336">
    <property type="entry name" value="Rcat_RBR"/>
    <property type="match status" value="1"/>
</dbReference>
<comment type="caution">
    <text evidence="2">The sequence shown here is derived from an EMBL/GenBank/DDBJ whole genome shotgun (WGS) entry which is preliminary data.</text>
</comment>
<dbReference type="GO" id="GO:0016567">
    <property type="term" value="P:protein ubiquitination"/>
    <property type="evidence" value="ECO:0007669"/>
    <property type="project" value="InterPro"/>
</dbReference>
<feature type="non-terminal residue" evidence="2">
    <location>
        <position position="362"/>
    </location>
</feature>
<accession>K0SL30</accession>
<proteinExistence type="predicted"/>
<feature type="compositionally biased region" description="Basic and acidic residues" evidence="1">
    <location>
        <begin position="25"/>
        <end position="45"/>
    </location>
</feature>
<protein>
    <submittedName>
        <fullName evidence="2">Uncharacterized protein</fullName>
    </submittedName>
</protein>
<evidence type="ECO:0000313" key="2">
    <source>
        <dbReference type="EMBL" id="EJK61646.1"/>
    </source>
</evidence>
<sequence length="362" mass="40508">MPRGYLKHHAGVVGRKKARGGASHRSNEKRREGGCSSRKEPKTARDFAINPAVAVSSSQEVKTQEEKKAPPPTHQEGECSICFEKRPLVCLSSTCRWHGAACEECLNRYHVIDAQQSTNHPSKCFHPLCDHKISAAQLDHHGIFKSESQREAYHAMVVRAKIERSKKTKSALRTVLCPSCEMPRAIGRVDRDLVIKCRNCPVSYSVSSFYATLRALERSDWKDEIGGHEGWKLCPFCGIMVSKGDGCDHVHCGNCNTDFDWSEATDLLTSRVPHVILLGNDDIVGIGMHRAILSTSERRRIISVSLSSALTILDSEFRDMPAHYSPHRPQIQRWRRSTSATSLYLIPLISNNLVERRGSDAL</sequence>
<feature type="compositionally biased region" description="Basic residues" evidence="1">
    <location>
        <begin position="1"/>
        <end position="19"/>
    </location>
</feature>
<evidence type="ECO:0000256" key="1">
    <source>
        <dbReference type="SAM" id="MobiDB-lite"/>
    </source>
</evidence>
<dbReference type="OrthoDB" id="10009520at2759"/>
<dbReference type="GO" id="GO:0004842">
    <property type="term" value="F:ubiquitin-protein transferase activity"/>
    <property type="evidence" value="ECO:0007669"/>
    <property type="project" value="InterPro"/>
</dbReference>
<dbReference type="InterPro" id="IPR031127">
    <property type="entry name" value="E3_UB_ligase_RBR"/>
</dbReference>
<keyword evidence="3" id="KW-1185">Reference proteome</keyword>
<gene>
    <name evidence="2" type="ORF">THAOC_17829</name>
</gene>
<dbReference type="EMBL" id="AGNL01019696">
    <property type="protein sequence ID" value="EJK61646.1"/>
    <property type="molecule type" value="Genomic_DNA"/>
</dbReference>
<organism evidence="2 3">
    <name type="scientific">Thalassiosira oceanica</name>
    <name type="common">Marine diatom</name>
    <dbReference type="NCBI Taxonomy" id="159749"/>
    <lineage>
        <taxon>Eukaryota</taxon>
        <taxon>Sar</taxon>
        <taxon>Stramenopiles</taxon>
        <taxon>Ochrophyta</taxon>
        <taxon>Bacillariophyta</taxon>
        <taxon>Coscinodiscophyceae</taxon>
        <taxon>Thalassiosirophycidae</taxon>
        <taxon>Thalassiosirales</taxon>
        <taxon>Thalassiosiraceae</taxon>
        <taxon>Thalassiosira</taxon>
    </lineage>
</organism>
<reference evidence="2 3" key="1">
    <citation type="journal article" date="2012" name="Genome Biol.">
        <title>Genome and low-iron response of an oceanic diatom adapted to chronic iron limitation.</title>
        <authorList>
            <person name="Lommer M."/>
            <person name="Specht M."/>
            <person name="Roy A.S."/>
            <person name="Kraemer L."/>
            <person name="Andreson R."/>
            <person name="Gutowska M.A."/>
            <person name="Wolf J."/>
            <person name="Bergner S.V."/>
            <person name="Schilhabel M.B."/>
            <person name="Klostermeier U.C."/>
            <person name="Beiko R.G."/>
            <person name="Rosenstiel P."/>
            <person name="Hippler M."/>
            <person name="Laroche J."/>
        </authorList>
    </citation>
    <scope>NUCLEOTIDE SEQUENCE [LARGE SCALE GENOMIC DNA]</scope>
    <source>
        <strain evidence="2 3">CCMP1005</strain>
    </source>
</reference>
<dbReference type="Proteomes" id="UP000266841">
    <property type="component" value="Unassembled WGS sequence"/>
</dbReference>
<dbReference type="Gene3D" id="1.20.120.1750">
    <property type="match status" value="1"/>
</dbReference>
<name>K0SL30_THAOC</name>